<sequence>MILGTAKQHFDEDVQRARDIQAHAAGLADGRLKDDLLRSAWMAGVGASDAFFCDAYADLVTRTLRAKERQPSGNLQDKLNNLKVPVVAVLNSSNGWRWRMAAREMIEKESVLSIQQIKDLLNIFCRDQHKLLTQETVESWILHADMKQRQFGITRHAYQQTPAGGKAKAKKNALEKFGRRMQSVFQRRHDCIHNCDRPRSAIQAISADATQKALEDVSFLVNRCTDHMRGEYTHYLSSRGFTGQTRNQVGA</sequence>
<name>A0ABV3XW38_9RHOB</name>
<organism evidence="1 2">
    <name type="scientific">Rhodovulum iodosum</name>
    <dbReference type="NCBI Taxonomy" id="68291"/>
    <lineage>
        <taxon>Bacteria</taxon>
        <taxon>Pseudomonadati</taxon>
        <taxon>Pseudomonadota</taxon>
        <taxon>Alphaproteobacteria</taxon>
        <taxon>Rhodobacterales</taxon>
        <taxon>Paracoccaceae</taxon>
        <taxon>Rhodovulum</taxon>
    </lineage>
</organism>
<keyword evidence="2" id="KW-1185">Reference proteome</keyword>
<reference evidence="1 2" key="1">
    <citation type="submission" date="2024-06" db="EMBL/GenBank/DDBJ databases">
        <title>Genome of Rhodovulum iodosum, a marine photoferrotroph.</title>
        <authorList>
            <person name="Bianchini G."/>
            <person name="Nikeleit V."/>
            <person name="Kappler A."/>
            <person name="Bryce C."/>
            <person name="Sanchez-Baracaldo P."/>
        </authorList>
    </citation>
    <scope>NUCLEOTIDE SEQUENCE [LARGE SCALE GENOMIC DNA]</scope>
    <source>
        <strain evidence="1 2">UT/N1</strain>
    </source>
</reference>
<accession>A0ABV3XW38</accession>
<dbReference type="EMBL" id="JBEHHI010000002">
    <property type="protein sequence ID" value="MEX5728592.1"/>
    <property type="molecule type" value="Genomic_DNA"/>
</dbReference>
<evidence type="ECO:0008006" key="3">
    <source>
        <dbReference type="Google" id="ProtNLM"/>
    </source>
</evidence>
<dbReference type="RefSeq" id="WP_125406620.1">
    <property type="nucleotide sequence ID" value="NZ_JBEHHI010000002.1"/>
</dbReference>
<evidence type="ECO:0000313" key="1">
    <source>
        <dbReference type="EMBL" id="MEX5728592.1"/>
    </source>
</evidence>
<dbReference type="Proteomes" id="UP001560019">
    <property type="component" value="Unassembled WGS sequence"/>
</dbReference>
<evidence type="ECO:0000313" key="2">
    <source>
        <dbReference type="Proteomes" id="UP001560019"/>
    </source>
</evidence>
<proteinExistence type="predicted"/>
<comment type="caution">
    <text evidence="1">The sequence shown here is derived from an EMBL/GenBank/DDBJ whole genome shotgun (WGS) entry which is preliminary data.</text>
</comment>
<protein>
    <recommendedName>
        <fullName evidence="3">RiboL-PSP-HEPN domain-containing protein</fullName>
    </recommendedName>
</protein>
<gene>
    <name evidence="1" type="ORF">Ga0609869_001945</name>
</gene>